<protein>
    <submittedName>
        <fullName evidence="1">Uncharacterized protein</fullName>
    </submittedName>
</protein>
<reference evidence="1 2" key="1">
    <citation type="submission" date="2018-10" db="EMBL/GenBank/DDBJ databases">
        <title>Phylogenomics of Brevibacillus.</title>
        <authorList>
            <person name="Dunlap C."/>
        </authorList>
    </citation>
    <scope>NUCLEOTIDE SEQUENCE [LARGE SCALE GENOMIC DNA]</scope>
    <source>
        <strain evidence="1 2">JCM 15774</strain>
    </source>
</reference>
<accession>A0A3M8DGZ4</accession>
<evidence type="ECO:0000313" key="1">
    <source>
        <dbReference type="EMBL" id="RNB86625.1"/>
    </source>
</evidence>
<keyword evidence="2" id="KW-1185">Reference proteome</keyword>
<dbReference type="AlphaFoldDB" id="A0A3M8DGZ4"/>
<sequence>MLPRESPKSLRFAGNHGWRSFCLGITAPLGGTPQSLRLETVFSRELLASLRAFTEWGNNIRLPASWQPLLSILRSGLRPTGGGCWPLRHASEGIAKVAPLRRESWVAILLPRNHGSAGWDSTVASPGNSLLLRAAGFLACFYRMGEQVKVANELATFDFHSALRAASYWGWLLAAAPCFRGNRQSRSASQGIKGGDSFASESRLRWVGLHSRSAWKQSSPASCWLPCVLLENAEGKIFFFGALLFGGFTVCVLH</sequence>
<organism evidence="1 2">
    <name type="scientific">Brevibacillus nitrificans</name>
    <dbReference type="NCBI Taxonomy" id="651560"/>
    <lineage>
        <taxon>Bacteria</taxon>
        <taxon>Bacillati</taxon>
        <taxon>Bacillota</taxon>
        <taxon>Bacilli</taxon>
        <taxon>Bacillales</taxon>
        <taxon>Paenibacillaceae</taxon>
        <taxon>Brevibacillus</taxon>
    </lineage>
</organism>
<comment type="caution">
    <text evidence="1">The sequence shown here is derived from an EMBL/GenBank/DDBJ whole genome shotgun (WGS) entry which is preliminary data.</text>
</comment>
<dbReference type="EMBL" id="RHHU01000005">
    <property type="protein sequence ID" value="RNB86625.1"/>
    <property type="molecule type" value="Genomic_DNA"/>
</dbReference>
<proteinExistence type="predicted"/>
<name>A0A3M8DGZ4_9BACL</name>
<gene>
    <name evidence="1" type="ORF">EDM59_10665</name>
</gene>
<dbReference type="Proteomes" id="UP000269573">
    <property type="component" value="Unassembled WGS sequence"/>
</dbReference>
<evidence type="ECO:0000313" key="2">
    <source>
        <dbReference type="Proteomes" id="UP000269573"/>
    </source>
</evidence>